<dbReference type="Proteomes" id="UP000219369">
    <property type="component" value="Unassembled WGS sequence"/>
</dbReference>
<organism evidence="2 3">
    <name type="scientific">Fusarium oxysporum</name>
    <name type="common">Fusarium vascular wilt</name>
    <dbReference type="NCBI Taxonomy" id="5507"/>
    <lineage>
        <taxon>Eukaryota</taxon>
        <taxon>Fungi</taxon>
        <taxon>Dikarya</taxon>
        <taxon>Ascomycota</taxon>
        <taxon>Pezizomycotina</taxon>
        <taxon>Sordariomycetes</taxon>
        <taxon>Hypocreomycetidae</taxon>
        <taxon>Hypocreales</taxon>
        <taxon>Nectriaceae</taxon>
        <taxon>Fusarium</taxon>
        <taxon>Fusarium oxysporum species complex</taxon>
    </lineage>
</organism>
<reference evidence="3" key="1">
    <citation type="submission" date="2016-09" db="EMBL/GenBank/DDBJ databases">
        <authorList>
            <person name="Guldener U."/>
        </authorList>
    </citation>
    <scope>NUCLEOTIDE SEQUENCE [LARGE SCALE GENOMIC DNA]</scope>
    <source>
        <strain evidence="3">V64-1</strain>
    </source>
</reference>
<gene>
    <name evidence="2" type="ORF">FRV6_13831</name>
</gene>
<name>A0A2H3TM33_FUSOX</name>
<protein>
    <submittedName>
        <fullName evidence="2">Uncharacterized protein</fullName>
    </submittedName>
</protein>
<evidence type="ECO:0000313" key="2">
    <source>
        <dbReference type="EMBL" id="SCO89703.1"/>
    </source>
</evidence>
<dbReference type="OrthoDB" id="10287402at2759"/>
<dbReference type="AlphaFoldDB" id="A0A2H3TM33"/>
<feature type="region of interest" description="Disordered" evidence="1">
    <location>
        <begin position="1"/>
        <end position="45"/>
    </location>
</feature>
<accession>A0A2H3TM33</accession>
<feature type="compositionally biased region" description="Basic residues" evidence="1">
    <location>
        <begin position="10"/>
        <end position="23"/>
    </location>
</feature>
<sequence length="45" mass="4828">MSHTHNVLHVAKRAPNLKKHFGAAKRPGDAPQARQSLGAKGQALM</sequence>
<dbReference type="EMBL" id="FMJY01000008">
    <property type="protein sequence ID" value="SCO89703.1"/>
    <property type="molecule type" value="Genomic_DNA"/>
</dbReference>
<evidence type="ECO:0000313" key="3">
    <source>
        <dbReference type="Proteomes" id="UP000219369"/>
    </source>
</evidence>
<proteinExistence type="predicted"/>
<evidence type="ECO:0000256" key="1">
    <source>
        <dbReference type="SAM" id="MobiDB-lite"/>
    </source>
</evidence>